<dbReference type="Proteomes" id="UP000054321">
    <property type="component" value="Unassembled WGS sequence"/>
</dbReference>
<dbReference type="InterPro" id="IPR052337">
    <property type="entry name" value="SAT4-like"/>
</dbReference>
<comment type="subcellular location">
    <subcellularLocation>
        <location evidence="1">Membrane</location>
        <topology evidence="1">Multi-pass membrane protein</topology>
    </subcellularLocation>
</comment>
<keyword evidence="2 6" id="KW-0812">Transmembrane</keyword>
<dbReference type="EMBL" id="KN832876">
    <property type="protein sequence ID" value="KIN00800.1"/>
    <property type="molecule type" value="Genomic_DNA"/>
</dbReference>
<organism evidence="8 9">
    <name type="scientific">Oidiodendron maius (strain Zn)</name>
    <dbReference type="NCBI Taxonomy" id="913774"/>
    <lineage>
        <taxon>Eukaryota</taxon>
        <taxon>Fungi</taxon>
        <taxon>Dikarya</taxon>
        <taxon>Ascomycota</taxon>
        <taxon>Pezizomycotina</taxon>
        <taxon>Leotiomycetes</taxon>
        <taxon>Leotiomycetes incertae sedis</taxon>
        <taxon>Myxotrichaceae</taxon>
        <taxon>Oidiodendron</taxon>
    </lineage>
</organism>
<feature type="transmembrane region" description="Helical" evidence="6">
    <location>
        <begin position="148"/>
        <end position="170"/>
    </location>
</feature>
<feature type="transmembrane region" description="Helical" evidence="6">
    <location>
        <begin position="232"/>
        <end position="256"/>
    </location>
</feature>
<evidence type="ECO:0000256" key="5">
    <source>
        <dbReference type="ARBA" id="ARBA00038359"/>
    </source>
</evidence>
<evidence type="ECO:0000313" key="9">
    <source>
        <dbReference type="Proteomes" id="UP000054321"/>
    </source>
</evidence>
<dbReference type="GO" id="GO:0016020">
    <property type="term" value="C:membrane"/>
    <property type="evidence" value="ECO:0007669"/>
    <property type="project" value="UniProtKB-SubCell"/>
</dbReference>
<protein>
    <recommendedName>
        <fullName evidence="7">Rhodopsin domain-containing protein</fullName>
    </recommendedName>
</protein>
<dbReference type="PANTHER" id="PTHR33048:SF47">
    <property type="entry name" value="INTEGRAL MEMBRANE PROTEIN-RELATED"/>
    <property type="match status" value="1"/>
</dbReference>
<proteinExistence type="inferred from homology"/>
<evidence type="ECO:0000256" key="4">
    <source>
        <dbReference type="ARBA" id="ARBA00023136"/>
    </source>
</evidence>
<reference evidence="8 9" key="1">
    <citation type="submission" date="2014-04" db="EMBL/GenBank/DDBJ databases">
        <authorList>
            <consortium name="DOE Joint Genome Institute"/>
            <person name="Kuo A."/>
            <person name="Martino E."/>
            <person name="Perotto S."/>
            <person name="Kohler A."/>
            <person name="Nagy L.G."/>
            <person name="Floudas D."/>
            <person name="Copeland A."/>
            <person name="Barry K.W."/>
            <person name="Cichocki N."/>
            <person name="Veneault-Fourrey C."/>
            <person name="LaButti K."/>
            <person name="Lindquist E.A."/>
            <person name="Lipzen A."/>
            <person name="Lundell T."/>
            <person name="Morin E."/>
            <person name="Murat C."/>
            <person name="Sun H."/>
            <person name="Tunlid A."/>
            <person name="Henrissat B."/>
            <person name="Grigoriev I.V."/>
            <person name="Hibbett D.S."/>
            <person name="Martin F."/>
            <person name="Nordberg H.P."/>
            <person name="Cantor M.N."/>
            <person name="Hua S.X."/>
        </authorList>
    </citation>
    <scope>NUCLEOTIDE SEQUENCE [LARGE SCALE GENOMIC DNA]</scope>
    <source>
        <strain evidence="8 9">Zn</strain>
    </source>
</reference>
<keyword evidence="9" id="KW-1185">Reference proteome</keyword>
<keyword evidence="3 6" id="KW-1133">Transmembrane helix</keyword>
<dbReference type="Pfam" id="PF20684">
    <property type="entry name" value="Fung_rhodopsin"/>
    <property type="match status" value="1"/>
</dbReference>
<evidence type="ECO:0000256" key="1">
    <source>
        <dbReference type="ARBA" id="ARBA00004141"/>
    </source>
</evidence>
<evidence type="ECO:0000259" key="7">
    <source>
        <dbReference type="Pfam" id="PF20684"/>
    </source>
</evidence>
<evidence type="ECO:0000313" key="8">
    <source>
        <dbReference type="EMBL" id="KIN00800.1"/>
    </source>
</evidence>
<evidence type="ECO:0000256" key="6">
    <source>
        <dbReference type="SAM" id="Phobius"/>
    </source>
</evidence>
<feature type="transmembrane region" description="Helical" evidence="6">
    <location>
        <begin position="67"/>
        <end position="87"/>
    </location>
</feature>
<keyword evidence="4 6" id="KW-0472">Membrane</keyword>
<dbReference type="AlphaFoldDB" id="A0A0C3HC88"/>
<dbReference type="HOGENOM" id="CLU_028200_7_1_1"/>
<sequence length="401" mass="44414">MSTIDPDVAAAILSGAVPPGVSVDILMQKRDEPAKIALLFVGILSLLIVVLRFISRWSVKRLGIDDAFAGLTVILQVAFIVLGFFLIDLGTGRHLQYIEYVMSANQTVNSEVLDFTAHLIYTTALFFCRLSGLAFYRRLCELHHRLSLAIKCALVLLIAAYIPQMCLIIFHCRPVTGLWPYSWQLRSVDYTCLTWGLVYTVNSGLSLVCDIFMFVIPVALIQTIALPPRRKLHLYMVLLPGVLVIIISVARVYLVVEGQWRPDSSWNYNPMLAIENAEIGGTLIALSIPGLKPLFDRFFSKVGRLHRSHPPSFNVLNPSAVFASDATKESVVVEDRTLHPISNPWAVASLGMAHYSGPYQTFSETTSVNHEAASEDGSDPSHLWRVSVEAGLEHEGKPPKS</sequence>
<evidence type="ECO:0000256" key="3">
    <source>
        <dbReference type="ARBA" id="ARBA00022989"/>
    </source>
</evidence>
<dbReference type="OrthoDB" id="444631at2759"/>
<feature type="transmembrane region" description="Helical" evidence="6">
    <location>
        <begin position="115"/>
        <end position="136"/>
    </location>
</feature>
<dbReference type="InParanoid" id="A0A0C3HC88"/>
<feature type="domain" description="Rhodopsin" evidence="7">
    <location>
        <begin position="51"/>
        <end position="297"/>
    </location>
</feature>
<comment type="similarity">
    <text evidence="5">Belongs to the SAT4 family.</text>
</comment>
<feature type="transmembrane region" description="Helical" evidence="6">
    <location>
        <begin position="197"/>
        <end position="220"/>
    </location>
</feature>
<evidence type="ECO:0000256" key="2">
    <source>
        <dbReference type="ARBA" id="ARBA00022692"/>
    </source>
</evidence>
<gene>
    <name evidence="8" type="ORF">OIDMADRAFT_179676</name>
</gene>
<dbReference type="PANTHER" id="PTHR33048">
    <property type="entry name" value="PTH11-LIKE INTEGRAL MEMBRANE PROTEIN (AFU_ORTHOLOGUE AFUA_5G11245)"/>
    <property type="match status" value="1"/>
</dbReference>
<dbReference type="InterPro" id="IPR049326">
    <property type="entry name" value="Rhodopsin_dom_fungi"/>
</dbReference>
<name>A0A0C3HC88_OIDMZ</name>
<feature type="transmembrane region" description="Helical" evidence="6">
    <location>
        <begin position="36"/>
        <end position="55"/>
    </location>
</feature>
<reference evidence="9" key="2">
    <citation type="submission" date="2015-01" db="EMBL/GenBank/DDBJ databases">
        <title>Evolutionary Origins and Diversification of the Mycorrhizal Mutualists.</title>
        <authorList>
            <consortium name="DOE Joint Genome Institute"/>
            <consortium name="Mycorrhizal Genomics Consortium"/>
            <person name="Kohler A."/>
            <person name="Kuo A."/>
            <person name="Nagy L.G."/>
            <person name="Floudas D."/>
            <person name="Copeland A."/>
            <person name="Barry K.W."/>
            <person name="Cichocki N."/>
            <person name="Veneault-Fourrey C."/>
            <person name="LaButti K."/>
            <person name="Lindquist E.A."/>
            <person name="Lipzen A."/>
            <person name="Lundell T."/>
            <person name="Morin E."/>
            <person name="Murat C."/>
            <person name="Riley R."/>
            <person name="Ohm R."/>
            <person name="Sun H."/>
            <person name="Tunlid A."/>
            <person name="Henrissat B."/>
            <person name="Grigoriev I.V."/>
            <person name="Hibbett D.S."/>
            <person name="Martin F."/>
        </authorList>
    </citation>
    <scope>NUCLEOTIDE SEQUENCE [LARGE SCALE GENOMIC DNA]</scope>
    <source>
        <strain evidence="9">Zn</strain>
    </source>
</reference>
<accession>A0A0C3HC88</accession>